<dbReference type="RefSeq" id="WP_219801620.1">
    <property type="nucleotide sequence ID" value="NZ_CP080096.1"/>
</dbReference>
<gene>
    <name evidence="3" type="ORF">KZJ38_35210</name>
</gene>
<feature type="signal peptide" evidence="2">
    <location>
        <begin position="1"/>
        <end position="27"/>
    </location>
</feature>
<feature type="region of interest" description="Disordered" evidence="1">
    <location>
        <begin position="367"/>
        <end position="452"/>
    </location>
</feature>
<evidence type="ECO:0000256" key="2">
    <source>
        <dbReference type="SAM" id="SignalP"/>
    </source>
</evidence>
<evidence type="ECO:0000256" key="1">
    <source>
        <dbReference type="SAM" id="MobiDB-lite"/>
    </source>
</evidence>
<proteinExistence type="predicted"/>
<feature type="compositionally biased region" description="Low complexity" evidence="1">
    <location>
        <begin position="432"/>
        <end position="441"/>
    </location>
</feature>
<dbReference type="Proteomes" id="UP000826462">
    <property type="component" value="Chromosome 2"/>
</dbReference>
<organism evidence="3 4">
    <name type="scientific">Paraburkholderia edwinii</name>
    <dbReference type="NCBI Taxonomy" id="2861782"/>
    <lineage>
        <taxon>Bacteria</taxon>
        <taxon>Pseudomonadati</taxon>
        <taxon>Pseudomonadota</taxon>
        <taxon>Betaproteobacteria</taxon>
        <taxon>Burkholderiales</taxon>
        <taxon>Burkholderiaceae</taxon>
        <taxon>Paraburkholderia</taxon>
    </lineage>
</organism>
<evidence type="ECO:0000313" key="4">
    <source>
        <dbReference type="Proteomes" id="UP000826462"/>
    </source>
</evidence>
<feature type="chain" id="PRO_5047152858" evidence="2">
    <location>
        <begin position="28"/>
        <end position="586"/>
    </location>
</feature>
<keyword evidence="2" id="KW-0732">Signal</keyword>
<accession>A0ABX8UXW7</accession>
<reference evidence="3 4" key="1">
    <citation type="submission" date="2021-07" db="EMBL/GenBank/DDBJ databases">
        <title>Paraburkholderia edwinii protects Aspergillus sp. from phenazines by acting as a toxin sponge.</title>
        <authorList>
            <person name="Dahlstrom K.M."/>
            <person name="Newman D.K."/>
        </authorList>
    </citation>
    <scope>NUCLEOTIDE SEQUENCE [LARGE SCALE GENOMIC DNA]</scope>
    <source>
        <strain evidence="3 4">Pe01</strain>
    </source>
</reference>
<name>A0ABX8UXW7_9BURK</name>
<feature type="compositionally biased region" description="Polar residues" evidence="1">
    <location>
        <begin position="408"/>
        <end position="417"/>
    </location>
</feature>
<protein>
    <submittedName>
        <fullName evidence="3">Uncharacterized protein</fullName>
    </submittedName>
</protein>
<dbReference type="EMBL" id="CP080096">
    <property type="protein sequence ID" value="QYD72192.1"/>
    <property type="molecule type" value="Genomic_DNA"/>
</dbReference>
<evidence type="ECO:0000313" key="3">
    <source>
        <dbReference type="EMBL" id="QYD72192.1"/>
    </source>
</evidence>
<keyword evidence="4" id="KW-1185">Reference proteome</keyword>
<sequence length="586" mass="60362">MKTQTCKLARIATVACTSVAPLAVAHAQQAEAVARTMVESAAAADALLALPREGCREGCISTSANFPIVDATESDAQCVTDAANALSVAVSYAAPIAVPVHTDTVATMSTPTAAPFLADAQANELEWGKSRRDAMSLADADIAAPVRPVPLENAARVDDARDLPDVVREDAGEGLQQDAPRDAALPRAAKPALLPNVPLPVHKPPISYAAPVAVPLRAAKADAPVDADSHASGDALSVETALSVPSHTKVLPTVDGFAEWQGWLVTQEDAQAAAAAAHARHVSYAAPVAVPGRSEERTPLLPSGVARKGAKLLAHAQPFMLMHMNSSDAMAADQHALPVRLILPRPGRQPGTRTVFASAIDSQIASGSEALPASTQQAANPPAKLSQATPSEAKPVSYAAPIAVPSRGNASTAASRETQSSAQPQVQPPVHVPTAATVPTSKTDPNWSTPDKVAISDERLDTMRGGFDLSSGLKVSFGVSRMVVVNGNLVTTTSFNIPDIANLSAQQAQQLASVNAGSLIQNGPGNVVQPGAMPALSGAVIQNTLNNQNIQALTTINTTVNSLSMFKNFNVGSTLGGALTNAVRPR</sequence>